<dbReference type="Pfam" id="PF00486">
    <property type="entry name" value="Trans_reg_C"/>
    <property type="match status" value="1"/>
</dbReference>
<evidence type="ECO:0000256" key="1">
    <source>
        <dbReference type="ARBA" id="ARBA00023125"/>
    </source>
</evidence>
<dbReference type="GO" id="GO:0003677">
    <property type="term" value="F:DNA binding"/>
    <property type="evidence" value="ECO:0007669"/>
    <property type="project" value="UniProtKB-UniRule"/>
</dbReference>
<feature type="domain" description="OmpR/PhoB-type" evidence="3">
    <location>
        <begin position="10"/>
        <end position="107"/>
    </location>
</feature>
<protein>
    <recommendedName>
        <fullName evidence="3">OmpR/PhoB-type domain-containing protein</fullName>
    </recommendedName>
</protein>
<dbReference type="InterPro" id="IPR016032">
    <property type="entry name" value="Sig_transdc_resp-reg_C-effctor"/>
</dbReference>
<dbReference type="GO" id="GO:0000160">
    <property type="term" value="P:phosphorelay signal transduction system"/>
    <property type="evidence" value="ECO:0007669"/>
    <property type="project" value="InterPro"/>
</dbReference>
<name>A0A3T0N9Y6_9RHOB</name>
<keyword evidence="1 2" id="KW-0238">DNA-binding</keyword>
<dbReference type="EMBL" id="CP033221">
    <property type="protein sequence ID" value="AZV80864.1"/>
    <property type="molecule type" value="Genomic_DNA"/>
</dbReference>
<reference evidence="4 5" key="1">
    <citation type="submission" date="2018-10" db="EMBL/GenBank/DDBJ databases">
        <title>Parasedimentitalea marina sp. nov., a psychrophilic bacterium isolated from deep seawater of the New Britain Trench.</title>
        <authorList>
            <person name="Cao J."/>
        </authorList>
    </citation>
    <scope>NUCLEOTIDE SEQUENCE [LARGE SCALE GENOMIC DNA]</scope>
    <source>
        <strain evidence="4 5">W43</strain>
        <plasmid evidence="4 5">pW43B</plasmid>
    </source>
</reference>
<dbReference type="GO" id="GO:0006355">
    <property type="term" value="P:regulation of DNA-templated transcription"/>
    <property type="evidence" value="ECO:0007669"/>
    <property type="project" value="InterPro"/>
</dbReference>
<dbReference type="InterPro" id="IPR011990">
    <property type="entry name" value="TPR-like_helical_dom_sf"/>
</dbReference>
<dbReference type="CDD" id="cd00383">
    <property type="entry name" value="trans_reg_C"/>
    <property type="match status" value="1"/>
</dbReference>
<dbReference type="AlphaFoldDB" id="A0A3T0N9Y6"/>
<dbReference type="Gene3D" id="1.25.40.10">
    <property type="entry name" value="Tetratricopeptide repeat domain"/>
    <property type="match status" value="1"/>
</dbReference>
<gene>
    <name evidence="4" type="ORF">EBB79_23240</name>
</gene>
<feature type="DNA-binding region" description="OmpR/PhoB-type" evidence="2">
    <location>
        <begin position="10"/>
        <end position="107"/>
    </location>
</feature>
<dbReference type="SUPFAM" id="SSF48452">
    <property type="entry name" value="TPR-like"/>
    <property type="match status" value="1"/>
</dbReference>
<evidence type="ECO:0000256" key="2">
    <source>
        <dbReference type="PROSITE-ProRule" id="PRU01091"/>
    </source>
</evidence>
<dbReference type="OrthoDB" id="9807521at2"/>
<evidence type="ECO:0000313" key="5">
    <source>
        <dbReference type="Proteomes" id="UP000283063"/>
    </source>
</evidence>
<dbReference type="PROSITE" id="PS51755">
    <property type="entry name" value="OMPR_PHOB"/>
    <property type="match status" value="1"/>
</dbReference>
<dbReference type="Proteomes" id="UP000283063">
    <property type="component" value="Plasmid pW43B"/>
</dbReference>
<dbReference type="SUPFAM" id="SSF46894">
    <property type="entry name" value="C-terminal effector domain of the bipartite response regulators"/>
    <property type="match status" value="1"/>
</dbReference>
<sequence>MLLPEVTTSPNQIRLGICRYNITLRLLTDLAGSPIRLRPQSAHVLKILAEHLGKLVTKNDLIAAIWPDVSVTDDSLTQCIADIRKHLKDSDRNILRTVPKQGYILLGAPVSSDTAEDRRHPDITPKIDFDQWGSQEVPAVLYISRDFQPLATRRLVDILDPVTILHWPIKTQPIENDAVILTFATPIEAVRCAQALTQRAFDLSAGPLRMEIDVLAPQRDVPLGTLANALNPDILIVTVDIRDLLYNSLECDFEDLGPCVPDGKGDFVRAFKVHPYAMSRHSAMRTAAGDVLPTVAVLPLKMRNGSPENNALRAILADDIIFALSQAADINVISRLSTLGFQAVSPPMATIAKALNADFVLTGNCFAYGTALVVKFEFVDVTSGTVLWAEPLSLPLEEWIGNDEISNRVVNRLRRAISVNEAIQVRSKPLHSLKNYSLLNAAISFMHRLSWSDFQTARAMLDELIARTPDHPVVLSWIARWYVLLVQQGWTDTPFEQGAAALQFSSRALEVDPECTLALVSEGAVFTNLFRDLGRAKDRYDAALMANPNDPYGRLLRGTLYAFQGKGVQAVKDTDHAMHLAPLDPHSFIYLALGSGAYLAAENWEKAIELADASLRLNRSHASTLRIKSVAQKRFGLEKDAKDTVNELLIIQPGLTVSGWLKNSPSSEYEVGRKFAATLQEIGVPS</sequence>
<dbReference type="InterPro" id="IPR036388">
    <property type="entry name" value="WH-like_DNA-bd_sf"/>
</dbReference>
<dbReference type="SMART" id="SM00862">
    <property type="entry name" value="Trans_reg_C"/>
    <property type="match status" value="1"/>
</dbReference>
<proteinExistence type="predicted"/>
<keyword evidence="4" id="KW-0614">Plasmid</keyword>
<evidence type="ECO:0000259" key="3">
    <source>
        <dbReference type="PROSITE" id="PS51755"/>
    </source>
</evidence>
<keyword evidence="5" id="KW-1185">Reference proteome</keyword>
<evidence type="ECO:0000313" key="4">
    <source>
        <dbReference type="EMBL" id="AZV80864.1"/>
    </source>
</evidence>
<dbReference type="InterPro" id="IPR001867">
    <property type="entry name" value="OmpR/PhoB-type_DNA-bd"/>
</dbReference>
<organism evidence="4 5">
    <name type="scientific">Parasedimentitalea marina</name>
    <dbReference type="NCBI Taxonomy" id="2483033"/>
    <lineage>
        <taxon>Bacteria</taxon>
        <taxon>Pseudomonadati</taxon>
        <taxon>Pseudomonadota</taxon>
        <taxon>Alphaproteobacteria</taxon>
        <taxon>Rhodobacterales</taxon>
        <taxon>Paracoccaceae</taxon>
        <taxon>Parasedimentitalea</taxon>
    </lineage>
</organism>
<dbReference type="KEGG" id="sedi:EBB79_23240"/>
<accession>A0A3T0N9Y6</accession>
<geneLocation type="plasmid" evidence="4 5">
    <name>pW43B</name>
</geneLocation>
<dbReference type="Gene3D" id="1.10.10.10">
    <property type="entry name" value="Winged helix-like DNA-binding domain superfamily/Winged helix DNA-binding domain"/>
    <property type="match status" value="1"/>
</dbReference>